<reference evidence="1 2" key="1">
    <citation type="journal article" date="2023" name="Plants (Basel)">
        <title>Bridging the Gap: Combining Genomics and Transcriptomics Approaches to Understand Stylosanthes scabra, an Orphan Legume from the Brazilian Caatinga.</title>
        <authorList>
            <person name="Ferreira-Neto J.R.C."/>
            <person name="da Silva M.D."/>
            <person name="Binneck E."/>
            <person name="de Melo N.F."/>
            <person name="da Silva R.H."/>
            <person name="de Melo A.L.T.M."/>
            <person name="Pandolfi V."/>
            <person name="Bustamante F.O."/>
            <person name="Brasileiro-Vidal A.C."/>
            <person name="Benko-Iseppon A.M."/>
        </authorList>
    </citation>
    <scope>NUCLEOTIDE SEQUENCE [LARGE SCALE GENOMIC DNA]</scope>
    <source>
        <tissue evidence="1">Leaves</tissue>
    </source>
</reference>
<keyword evidence="2" id="KW-1185">Reference proteome</keyword>
<organism evidence="1 2">
    <name type="scientific">Stylosanthes scabra</name>
    <dbReference type="NCBI Taxonomy" id="79078"/>
    <lineage>
        <taxon>Eukaryota</taxon>
        <taxon>Viridiplantae</taxon>
        <taxon>Streptophyta</taxon>
        <taxon>Embryophyta</taxon>
        <taxon>Tracheophyta</taxon>
        <taxon>Spermatophyta</taxon>
        <taxon>Magnoliopsida</taxon>
        <taxon>eudicotyledons</taxon>
        <taxon>Gunneridae</taxon>
        <taxon>Pentapetalae</taxon>
        <taxon>rosids</taxon>
        <taxon>fabids</taxon>
        <taxon>Fabales</taxon>
        <taxon>Fabaceae</taxon>
        <taxon>Papilionoideae</taxon>
        <taxon>50 kb inversion clade</taxon>
        <taxon>dalbergioids sensu lato</taxon>
        <taxon>Dalbergieae</taxon>
        <taxon>Pterocarpus clade</taxon>
        <taxon>Stylosanthes</taxon>
    </lineage>
</organism>
<protein>
    <submittedName>
        <fullName evidence="1">Uncharacterized protein</fullName>
    </submittedName>
</protein>
<evidence type="ECO:0000313" key="1">
    <source>
        <dbReference type="EMBL" id="MED6159711.1"/>
    </source>
</evidence>
<accession>A0ABU6UF96</accession>
<comment type="caution">
    <text evidence="1">The sequence shown here is derived from an EMBL/GenBank/DDBJ whole genome shotgun (WGS) entry which is preliminary data.</text>
</comment>
<gene>
    <name evidence="1" type="ORF">PIB30_044715</name>
</gene>
<sequence>MHIVTWLTVSDVDLFEFKGKETGILKAKDEIDGTKKVRDTLNLFASNHKQVLVGLRYERLGVRARQQTTPYRVYVGSKRHGSGKENIENRKKICVTADKTANSLVEGASREMTPTDP</sequence>
<dbReference type="EMBL" id="JASCZI010121097">
    <property type="protein sequence ID" value="MED6159711.1"/>
    <property type="molecule type" value="Genomic_DNA"/>
</dbReference>
<name>A0ABU6UF96_9FABA</name>
<evidence type="ECO:0000313" key="2">
    <source>
        <dbReference type="Proteomes" id="UP001341840"/>
    </source>
</evidence>
<dbReference type="Proteomes" id="UP001341840">
    <property type="component" value="Unassembled WGS sequence"/>
</dbReference>
<proteinExistence type="predicted"/>